<dbReference type="Proteomes" id="UP000887566">
    <property type="component" value="Unplaced"/>
</dbReference>
<dbReference type="Gene3D" id="1.20.1730.10">
    <property type="entry name" value="Sodium/glucose cotransporter"/>
    <property type="match status" value="1"/>
</dbReference>
<dbReference type="PROSITE" id="PS50283">
    <property type="entry name" value="NA_SOLUT_SYMP_3"/>
    <property type="match status" value="1"/>
</dbReference>
<reference evidence="14" key="1">
    <citation type="submission" date="2022-11" db="UniProtKB">
        <authorList>
            <consortium name="WormBaseParasite"/>
        </authorList>
    </citation>
    <scope>IDENTIFICATION</scope>
</reference>
<evidence type="ECO:0000256" key="12">
    <source>
        <dbReference type="SAM" id="Phobius"/>
    </source>
</evidence>
<feature type="transmembrane region" description="Helical" evidence="12">
    <location>
        <begin position="232"/>
        <end position="254"/>
    </location>
</feature>
<dbReference type="Pfam" id="PF00474">
    <property type="entry name" value="SSF"/>
    <property type="match status" value="1"/>
</dbReference>
<evidence type="ECO:0000256" key="3">
    <source>
        <dbReference type="ARBA" id="ARBA00022448"/>
    </source>
</evidence>
<evidence type="ECO:0000256" key="11">
    <source>
        <dbReference type="RuleBase" id="RU362091"/>
    </source>
</evidence>
<dbReference type="InterPro" id="IPR038377">
    <property type="entry name" value="Na/Glc_symporter_sf"/>
</dbReference>
<evidence type="ECO:0000256" key="1">
    <source>
        <dbReference type="ARBA" id="ARBA00004651"/>
    </source>
</evidence>
<evidence type="ECO:0000313" key="13">
    <source>
        <dbReference type="Proteomes" id="UP000887566"/>
    </source>
</evidence>
<dbReference type="AlphaFoldDB" id="A0A914X5P3"/>
<feature type="transmembrane region" description="Helical" evidence="12">
    <location>
        <begin position="50"/>
        <end position="68"/>
    </location>
</feature>
<dbReference type="PANTHER" id="PTHR42985">
    <property type="entry name" value="SODIUM-COUPLED MONOCARBOXYLATE TRANSPORTER"/>
    <property type="match status" value="1"/>
</dbReference>
<dbReference type="GO" id="GO:0006814">
    <property type="term" value="P:sodium ion transport"/>
    <property type="evidence" value="ECO:0007669"/>
    <property type="project" value="UniProtKB-KW"/>
</dbReference>
<feature type="transmembrane region" description="Helical" evidence="12">
    <location>
        <begin position="405"/>
        <end position="426"/>
    </location>
</feature>
<evidence type="ECO:0000256" key="4">
    <source>
        <dbReference type="ARBA" id="ARBA00022475"/>
    </source>
</evidence>
<keyword evidence="3" id="KW-0813">Transport</keyword>
<feature type="transmembrane region" description="Helical" evidence="12">
    <location>
        <begin position="375"/>
        <end position="399"/>
    </location>
</feature>
<evidence type="ECO:0000256" key="8">
    <source>
        <dbReference type="ARBA" id="ARBA00023065"/>
    </source>
</evidence>
<keyword evidence="4" id="KW-1003">Cell membrane</keyword>
<protein>
    <submittedName>
        <fullName evidence="14">Uncharacterized protein</fullName>
    </submittedName>
</protein>
<keyword evidence="7" id="KW-0915">Sodium</keyword>
<comment type="similarity">
    <text evidence="2 11">Belongs to the sodium:solute symporter (SSF) (TC 2.A.21) family.</text>
</comment>
<comment type="subcellular location">
    <subcellularLocation>
        <location evidence="1">Cell membrane</location>
        <topology evidence="1">Multi-pass membrane protein</topology>
    </subcellularLocation>
</comment>
<evidence type="ECO:0000313" key="14">
    <source>
        <dbReference type="WBParaSite" id="PSAMB.scaffold611size45706.g7387.t1"/>
    </source>
</evidence>
<feature type="transmembrane region" description="Helical" evidence="12">
    <location>
        <begin position="6"/>
        <end position="29"/>
    </location>
</feature>
<accession>A0A914X5P3</accession>
<feature type="transmembrane region" description="Helical" evidence="12">
    <location>
        <begin position="150"/>
        <end position="173"/>
    </location>
</feature>
<keyword evidence="13" id="KW-1185">Reference proteome</keyword>
<feature type="transmembrane region" description="Helical" evidence="12">
    <location>
        <begin position="124"/>
        <end position="144"/>
    </location>
</feature>
<keyword evidence="5 12" id="KW-0812">Transmembrane</keyword>
<feature type="transmembrane region" description="Helical" evidence="12">
    <location>
        <begin position="328"/>
        <end position="354"/>
    </location>
</feature>
<feature type="transmembrane region" description="Helical" evidence="12">
    <location>
        <begin position="433"/>
        <end position="455"/>
    </location>
</feature>
<evidence type="ECO:0000256" key="6">
    <source>
        <dbReference type="ARBA" id="ARBA00022989"/>
    </source>
</evidence>
<keyword evidence="9 12" id="KW-0472">Membrane</keyword>
<keyword evidence="8" id="KW-0406">Ion transport</keyword>
<evidence type="ECO:0000256" key="5">
    <source>
        <dbReference type="ARBA" id="ARBA00022692"/>
    </source>
</evidence>
<dbReference type="InterPro" id="IPR051163">
    <property type="entry name" value="Sodium:Solute_Symporter_SSF"/>
</dbReference>
<proteinExistence type="inferred from homology"/>
<organism evidence="13 14">
    <name type="scientific">Plectus sambesii</name>
    <dbReference type="NCBI Taxonomy" id="2011161"/>
    <lineage>
        <taxon>Eukaryota</taxon>
        <taxon>Metazoa</taxon>
        <taxon>Ecdysozoa</taxon>
        <taxon>Nematoda</taxon>
        <taxon>Chromadorea</taxon>
        <taxon>Plectida</taxon>
        <taxon>Plectina</taxon>
        <taxon>Plectoidea</taxon>
        <taxon>Plectidae</taxon>
        <taxon>Plectus</taxon>
    </lineage>
</organism>
<dbReference type="GO" id="GO:0015293">
    <property type="term" value="F:symporter activity"/>
    <property type="evidence" value="ECO:0007669"/>
    <property type="project" value="TreeGrafter"/>
</dbReference>
<feature type="transmembrane region" description="Helical" evidence="12">
    <location>
        <begin position="565"/>
        <end position="586"/>
    </location>
</feature>
<dbReference type="WBParaSite" id="PSAMB.scaffold611size45706.g7387.t1">
    <property type="protein sequence ID" value="PSAMB.scaffold611size45706.g7387.t1"/>
    <property type="gene ID" value="PSAMB.scaffold611size45706.g7387"/>
</dbReference>
<keyword evidence="10" id="KW-0739">Sodium transport</keyword>
<evidence type="ECO:0000256" key="2">
    <source>
        <dbReference type="ARBA" id="ARBA00006434"/>
    </source>
</evidence>
<sequence length="662" mass="72209">MPQSAVWNYAAFALVMLDPFLNGIWFLLFRKVHSPTVFTQGHADVALWRTTVAMAFVTVAPVVLLLPIDLQYSDGFSWSLMGIGYLFALGIAVPFAVPVLHYSRSASICQYLEDRFESATLRRTVAVLNIVLITIYTTVLLAVSTHLASHLLPVSTLVLCPLLGYLSVFSVIFGGLNAATNANCYAPLLVTTAGLALLFGRGLSTHTIRLDVDFWHVRTDLVGGLAPFGHSAWALVLAGFLNSLHMLTSSPLVYHHYFAVTTRRRVQIAILIKGLLYLFIFALVIFWGAMLSYFLMQNCREEEHVDLFRKTWLAIKYFWDDAPGITGFVFAGLVWVGPATFASGLVSQATIVWEDMLRPHFTSFKEHRQLCTIQMSLFVIGTVAIVMATSSLCLVVDFHLYAKNALLFVAAVASPITAIYICGLFMPCSNAKGALVGLALGLAAVLTLSIGHLYFYQVSYPHYRPGGVNCSQSEPAFISTEAPIIPPTTAAAFDAFAVDSDTAFGVNSSAIDAIGLLFNASAIADADDDVVFDAANVMLLQSASATTADDDHEESSFALPFRLSIIIHPVIGFIVTLVTTFGVSVATGGQDMFAMDWNLVVCTCAGAVERLKVKRRDGNERRSRAPFVASDSFRYAQQGPLPDTNYANPKVKMYLADKETKT</sequence>
<feature type="transmembrane region" description="Helical" evidence="12">
    <location>
        <begin position="80"/>
        <end position="103"/>
    </location>
</feature>
<feature type="transmembrane region" description="Helical" evidence="12">
    <location>
        <begin position="185"/>
        <end position="203"/>
    </location>
</feature>
<evidence type="ECO:0000256" key="10">
    <source>
        <dbReference type="ARBA" id="ARBA00023201"/>
    </source>
</evidence>
<evidence type="ECO:0000256" key="7">
    <source>
        <dbReference type="ARBA" id="ARBA00023053"/>
    </source>
</evidence>
<evidence type="ECO:0000256" key="9">
    <source>
        <dbReference type="ARBA" id="ARBA00023136"/>
    </source>
</evidence>
<keyword evidence="6 12" id="KW-1133">Transmembrane helix</keyword>
<dbReference type="PANTHER" id="PTHR42985:SF40">
    <property type="entry name" value="LD47995P-RELATED"/>
    <property type="match status" value="1"/>
</dbReference>
<name>A0A914X5P3_9BILA</name>
<feature type="transmembrane region" description="Helical" evidence="12">
    <location>
        <begin position="275"/>
        <end position="296"/>
    </location>
</feature>
<dbReference type="InterPro" id="IPR001734">
    <property type="entry name" value="Na/solute_symporter"/>
</dbReference>
<dbReference type="GO" id="GO:0005886">
    <property type="term" value="C:plasma membrane"/>
    <property type="evidence" value="ECO:0007669"/>
    <property type="project" value="UniProtKB-SubCell"/>
</dbReference>